<evidence type="ECO:0000313" key="6">
    <source>
        <dbReference type="EMBL" id="MQX36495.1"/>
    </source>
</evidence>
<dbReference type="GO" id="GO:0030170">
    <property type="term" value="F:pyridoxal phosphate binding"/>
    <property type="evidence" value="ECO:0007669"/>
    <property type="project" value="UniProtKB-UniRule"/>
</dbReference>
<name>A0A7X1ZFW7_9PROT</name>
<evidence type="ECO:0000256" key="1">
    <source>
        <dbReference type="ARBA" id="ARBA00022898"/>
    </source>
</evidence>
<dbReference type="EMBL" id="WIVE01000020">
    <property type="protein sequence ID" value="MQX36495.1"/>
    <property type="molecule type" value="Genomic_DNA"/>
</dbReference>
<dbReference type="PANTHER" id="PTHR10146:SF14">
    <property type="entry name" value="PYRIDOXAL PHOSPHATE HOMEOSTASIS PROTEIN"/>
    <property type="match status" value="1"/>
</dbReference>
<evidence type="ECO:0000256" key="2">
    <source>
        <dbReference type="HAMAP-Rule" id="MF_02087"/>
    </source>
</evidence>
<dbReference type="Gene3D" id="3.20.20.10">
    <property type="entry name" value="Alanine racemase"/>
    <property type="match status" value="1"/>
</dbReference>
<proteinExistence type="inferred from homology"/>
<dbReference type="FunFam" id="3.20.20.10:FF:000018">
    <property type="entry name" value="Pyridoxal phosphate homeostasis protein"/>
    <property type="match status" value="1"/>
</dbReference>
<comment type="similarity">
    <text evidence="2 4">Belongs to the pyridoxal phosphate-binding protein YggS/PROSC family.</text>
</comment>
<gene>
    <name evidence="6" type="ORF">GHC57_08195</name>
</gene>
<dbReference type="Pfam" id="PF01168">
    <property type="entry name" value="Ala_racemase_N"/>
    <property type="match status" value="1"/>
</dbReference>
<reference evidence="6 7" key="1">
    <citation type="submission" date="2019-10" db="EMBL/GenBank/DDBJ databases">
        <title>Draft whole-genome sequence of the purple nonsulfur photosynthetic bacterium Roseospira navarrensis DSM 15114.</title>
        <authorList>
            <person name="Kyndt J.A."/>
            <person name="Meyer T.E."/>
        </authorList>
    </citation>
    <scope>NUCLEOTIDE SEQUENCE [LARGE SCALE GENOMIC DNA]</scope>
    <source>
        <strain evidence="6 7">DSM 15114</strain>
    </source>
</reference>
<feature type="domain" description="Alanine racemase N-terminal" evidence="5">
    <location>
        <begin position="17"/>
        <end position="231"/>
    </location>
</feature>
<evidence type="ECO:0000313" key="7">
    <source>
        <dbReference type="Proteomes" id="UP000434582"/>
    </source>
</evidence>
<dbReference type="InterPro" id="IPR011078">
    <property type="entry name" value="PyrdxlP_homeostasis"/>
</dbReference>
<dbReference type="RefSeq" id="WP_153343045.1">
    <property type="nucleotide sequence ID" value="NZ_WIVE01000020.1"/>
</dbReference>
<protein>
    <recommendedName>
        <fullName evidence="2">Pyridoxal phosphate homeostasis protein</fullName>
        <shortName evidence="2">PLP homeostasis protein</shortName>
    </recommendedName>
</protein>
<dbReference type="NCBIfam" id="TIGR00044">
    <property type="entry name" value="YggS family pyridoxal phosphate-dependent enzyme"/>
    <property type="match status" value="1"/>
</dbReference>
<comment type="caution">
    <text evidence="6">The sequence shown here is derived from an EMBL/GenBank/DDBJ whole genome shotgun (WGS) entry which is preliminary data.</text>
</comment>
<organism evidence="6 7">
    <name type="scientific">Roseospira navarrensis</name>
    <dbReference type="NCBI Taxonomy" id="140058"/>
    <lineage>
        <taxon>Bacteria</taxon>
        <taxon>Pseudomonadati</taxon>
        <taxon>Pseudomonadota</taxon>
        <taxon>Alphaproteobacteria</taxon>
        <taxon>Rhodospirillales</taxon>
        <taxon>Rhodospirillaceae</taxon>
        <taxon>Roseospira</taxon>
    </lineage>
</organism>
<dbReference type="PANTHER" id="PTHR10146">
    <property type="entry name" value="PROLINE SYNTHETASE CO-TRANSCRIBED BACTERIAL HOMOLOG PROTEIN"/>
    <property type="match status" value="1"/>
</dbReference>
<accession>A0A7X1ZFW7</accession>
<dbReference type="CDD" id="cd00635">
    <property type="entry name" value="PLPDE_III_YBL036c_like"/>
    <property type="match status" value="1"/>
</dbReference>
<evidence type="ECO:0000259" key="5">
    <source>
        <dbReference type="Pfam" id="PF01168"/>
    </source>
</evidence>
<dbReference type="InterPro" id="IPR001608">
    <property type="entry name" value="Ala_racemase_N"/>
</dbReference>
<sequence>MTQTESSPDALPDIAANLAAVKRTIADAAREAGRDPASVTLVAVAKTHGAARAEAALLAGHRVFGENRVQEAQAKWPALRARCPDLELHLIGALQSNKAAEAVALFDVIESLDRPKLAGALAREMERQGRRPACLVQVNTGEEPQKAGIAPPEVDAFIDHCRDDLGLPVTGVMCIPPADEEPAPHFALLREIARRNGLAVVSMGMSGDYETAVHLGATHVRVGTAIFGERPRPR</sequence>
<evidence type="ECO:0000256" key="3">
    <source>
        <dbReference type="PIRSR" id="PIRSR004848-1"/>
    </source>
</evidence>
<dbReference type="PIRSF" id="PIRSF004848">
    <property type="entry name" value="YBL036c_PLPDEIII"/>
    <property type="match status" value="1"/>
</dbReference>
<keyword evidence="1 2" id="KW-0663">Pyridoxal phosphate</keyword>
<comment type="function">
    <text evidence="2">Pyridoxal 5'-phosphate (PLP)-binding protein, which is involved in PLP homeostasis.</text>
</comment>
<dbReference type="HAMAP" id="MF_02087">
    <property type="entry name" value="PLP_homeostasis"/>
    <property type="match status" value="1"/>
</dbReference>
<comment type="cofactor">
    <cofactor evidence="3">
        <name>pyridoxal 5'-phosphate</name>
        <dbReference type="ChEBI" id="CHEBI:597326"/>
    </cofactor>
</comment>
<dbReference type="AlphaFoldDB" id="A0A7X1ZFW7"/>
<dbReference type="OrthoDB" id="9804072at2"/>
<feature type="modified residue" description="N6-(pyridoxal phosphate)lysine" evidence="2 3">
    <location>
        <position position="46"/>
    </location>
</feature>
<dbReference type="Proteomes" id="UP000434582">
    <property type="component" value="Unassembled WGS sequence"/>
</dbReference>
<dbReference type="SUPFAM" id="SSF51419">
    <property type="entry name" value="PLP-binding barrel"/>
    <property type="match status" value="1"/>
</dbReference>
<dbReference type="InterPro" id="IPR029066">
    <property type="entry name" value="PLP-binding_barrel"/>
</dbReference>
<keyword evidence="7" id="KW-1185">Reference proteome</keyword>
<evidence type="ECO:0000256" key="4">
    <source>
        <dbReference type="RuleBase" id="RU004514"/>
    </source>
</evidence>